<dbReference type="EMBL" id="JSUM01000014">
    <property type="protein sequence ID" value="KGQ69850.1"/>
    <property type="molecule type" value="Genomic_DNA"/>
</dbReference>
<comment type="caution">
    <text evidence="3">The sequence shown here is derived from an EMBL/GenBank/DDBJ whole genome shotgun (WGS) entry which is preliminary data.</text>
</comment>
<keyword evidence="4" id="KW-1185">Reference proteome</keyword>
<feature type="signal peptide" evidence="2">
    <location>
        <begin position="1"/>
        <end position="18"/>
    </location>
</feature>
<feature type="chain" id="PRO_5002009218" description="Lipoprotein" evidence="2">
    <location>
        <begin position="19"/>
        <end position="220"/>
    </location>
</feature>
<dbReference type="OrthoDB" id="5687755at2"/>
<evidence type="ECO:0000313" key="4">
    <source>
        <dbReference type="Proteomes" id="UP000030380"/>
    </source>
</evidence>
<sequence length="220" mass="24281">MHWIKILLAVTVSLFVTACQTGGITKWNNATTAHPVVRVGGNTEKVIKISYVLSAANGNRVEQENLARLQSARQRLNQIDAESIAVEQQSPIALDDVDSVNPNAYLYIDDYNVRLGKVRIGLGKFRHLRIATLGSSDQNNIYSNLNIYNCRQSEYVTAIVYTYTAGTGETQVFAPDIAWQQPARGTAQRWLLNAVCSATLIKEDDHSLAIGYSVLLNQLG</sequence>
<keyword evidence="2" id="KW-0732">Signal</keyword>
<dbReference type="STRING" id="505317.OA57_09455"/>
<dbReference type="AlphaFoldDB" id="A0A0A3ARX7"/>
<feature type="coiled-coil region" evidence="1">
    <location>
        <begin position="59"/>
        <end position="89"/>
    </location>
</feature>
<evidence type="ECO:0000256" key="1">
    <source>
        <dbReference type="SAM" id="Coils"/>
    </source>
</evidence>
<reference evidence="3 4" key="1">
    <citation type="submission" date="2014-11" db="EMBL/GenBank/DDBJ databases">
        <title>Draft genome sequence of Chelonobacter oris 1662T, associated with respiratory disease in Hermann's Tortoises.</title>
        <authorList>
            <person name="Kudirkiene E."/>
            <person name="Hansen M.J."/>
            <person name="Bojesen A.M."/>
        </authorList>
    </citation>
    <scope>NUCLEOTIDE SEQUENCE [LARGE SCALE GENOMIC DNA]</scope>
    <source>
        <strain evidence="3 4">1662</strain>
    </source>
</reference>
<evidence type="ECO:0000313" key="3">
    <source>
        <dbReference type="EMBL" id="KGQ69850.1"/>
    </source>
</evidence>
<keyword evidence="1" id="KW-0175">Coiled coil</keyword>
<name>A0A0A3ARX7_9PAST</name>
<dbReference type="Proteomes" id="UP000030380">
    <property type="component" value="Unassembled WGS sequence"/>
</dbReference>
<dbReference type="PROSITE" id="PS51257">
    <property type="entry name" value="PROKAR_LIPOPROTEIN"/>
    <property type="match status" value="1"/>
</dbReference>
<evidence type="ECO:0000256" key="2">
    <source>
        <dbReference type="SAM" id="SignalP"/>
    </source>
</evidence>
<dbReference type="RefSeq" id="WP_034616842.1">
    <property type="nucleotide sequence ID" value="NZ_JSUM01000014.1"/>
</dbReference>
<proteinExistence type="predicted"/>
<evidence type="ECO:0008006" key="5">
    <source>
        <dbReference type="Google" id="ProtNLM"/>
    </source>
</evidence>
<gene>
    <name evidence="3" type="ORF">OA57_09455</name>
</gene>
<accession>A0A0A3ARX7</accession>
<organism evidence="3 4">
    <name type="scientific">Chelonobacter oris</name>
    <dbReference type="NCBI Taxonomy" id="505317"/>
    <lineage>
        <taxon>Bacteria</taxon>
        <taxon>Pseudomonadati</taxon>
        <taxon>Pseudomonadota</taxon>
        <taxon>Gammaproteobacteria</taxon>
        <taxon>Pasteurellales</taxon>
        <taxon>Pasteurellaceae</taxon>
        <taxon>Chelonobacter</taxon>
    </lineage>
</organism>
<protein>
    <recommendedName>
        <fullName evidence="5">Lipoprotein</fullName>
    </recommendedName>
</protein>